<evidence type="ECO:0000313" key="1">
    <source>
        <dbReference type="EMBL" id="KIC60547.1"/>
    </source>
</evidence>
<accession>A0A0B4CVV6</accession>
<dbReference type="AlphaFoldDB" id="A0A0B4CVV6"/>
<dbReference type="EMBL" id="JWSY01000004">
    <property type="protein sequence ID" value="KIC60547.1"/>
    <property type="molecule type" value="Genomic_DNA"/>
</dbReference>
<sequence>MASSLTTLDYPIIKLALSLRYFQHTIAAYFGVNQGRISEFKNSPFFATIAPATALPVGFPLR</sequence>
<comment type="caution">
    <text evidence="1">The sequence shown here is derived from an EMBL/GenBank/DDBJ whole genome shotgun (WGS) entry which is preliminary data.</text>
</comment>
<organism evidence="1 2">
    <name type="scientific">Brevundimonas nasdae</name>
    <dbReference type="NCBI Taxonomy" id="172043"/>
    <lineage>
        <taxon>Bacteria</taxon>
        <taxon>Pseudomonadati</taxon>
        <taxon>Pseudomonadota</taxon>
        <taxon>Alphaproteobacteria</taxon>
        <taxon>Caulobacterales</taxon>
        <taxon>Caulobacteraceae</taxon>
        <taxon>Brevundimonas</taxon>
    </lineage>
</organism>
<reference evidence="1 2" key="1">
    <citation type="submission" date="2014-12" db="EMBL/GenBank/DDBJ databases">
        <title>Genome sequencing of Brevundimonas nasdae TPW30.</title>
        <authorList>
            <person name="Tan P.W."/>
            <person name="Chan K.-G."/>
        </authorList>
    </citation>
    <scope>NUCLEOTIDE SEQUENCE [LARGE SCALE GENOMIC DNA]</scope>
    <source>
        <strain evidence="1 2">TPW30</strain>
    </source>
</reference>
<dbReference type="RefSeq" id="WP_039244351.1">
    <property type="nucleotide sequence ID" value="NZ_JWSY01000004.1"/>
</dbReference>
<protein>
    <submittedName>
        <fullName evidence="1">Uncharacterized protein</fullName>
    </submittedName>
</protein>
<dbReference type="Proteomes" id="UP000031166">
    <property type="component" value="Unassembled WGS sequence"/>
</dbReference>
<evidence type="ECO:0000313" key="2">
    <source>
        <dbReference type="Proteomes" id="UP000031166"/>
    </source>
</evidence>
<name>A0A0B4CVV6_9CAUL</name>
<proteinExistence type="predicted"/>
<gene>
    <name evidence="1" type="ORF">RM53_03620</name>
</gene>